<name>A0ABP9EKB8_9GAMM</name>
<evidence type="ECO:0000313" key="1">
    <source>
        <dbReference type="EMBL" id="GAA4880795.1"/>
    </source>
</evidence>
<comment type="caution">
    <text evidence="1">The sequence shown here is derived from an EMBL/GenBank/DDBJ whole genome shotgun (WGS) entry which is preliminary data.</text>
</comment>
<reference evidence="2" key="1">
    <citation type="journal article" date="2019" name="Int. J. Syst. Evol. Microbiol.">
        <title>The Global Catalogue of Microorganisms (GCM) 10K type strain sequencing project: providing services to taxonomists for standard genome sequencing and annotation.</title>
        <authorList>
            <consortium name="The Broad Institute Genomics Platform"/>
            <consortium name="The Broad Institute Genome Sequencing Center for Infectious Disease"/>
            <person name="Wu L."/>
            <person name="Ma J."/>
        </authorList>
    </citation>
    <scope>NUCLEOTIDE SEQUENCE [LARGE SCALE GENOMIC DNA]</scope>
    <source>
        <strain evidence="2">JCM 18401</strain>
    </source>
</reference>
<dbReference type="Proteomes" id="UP001499988">
    <property type="component" value="Unassembled WGS sequence"/>
</dbReference>
<dbReference type="InterPro" id="IPR015003">
    <property type="entry name" value="DUF1853"/>
</dbReference>
<keyword evidence="2" id="KW-1185">Reference proteome</keyword>
<dbReference type="EMBL" id="BAABJZ010000018">
    <property type="protein sequence ID" value="GAA4880795.1"/>
    <property type="molecule type" value="Genomic_DNA"/>
</dbReference>
<accession>A0ABP9EKB8</accession>
<dbReference type="RefSeq" id="WP_345334612.1">
    <property type="nucleotide sequence ID" value="NZ_BAABJZ010000018.1"/>
</dbReference>
<evidence type="ECO:0000313" key="2">
    <source>
        <dbReference type="Proteomes" id="UP001499988"/>
    </source>
</evidence>
<gene>
    <name evidence="1" type="ORF">GCM10023333_13750</name>
</gene>
<sequence length="286" mass="33169">MPETDAYPLQHPILRDLQWLLSSPCLLRPTDQIASTAFLQQFAAPLLPRLPLLERRLDELLPFLNRQGRLGHYYERLWLLALKLHPDYQVLAHDLHIKAGRRTLGALDLLIEHLPSQQIEHWELAIKFYLGEGETQALNNWIGPGRKDRLANKLDRLTQHQLPLAFSSACQQRLQQQQWRIDQQRIVVQGRLYHPDGSPTLPTQIAPDALQGRWYPHSQLPNRRWLSLSRYDWLAARPVGVLPQFQPTAALSWPRHLLDPGSQERIFVVPDNWSQAHSFNADTQPE</sequence>
<proteinExistence type="predicted"/>
<protein>
    <submittedName>
        <fullName evidence="1">DUF1853 family protein</fullName>
    </submittedName>
</protein>
<dbReference type="Pfam" id="PF08907">
    <property type="entry name" value="DUF1853"/>
    <property type="match status" value="1"/>
</dbReference>
<organism evidence="1 2">
    <name type="scientific">Ferrimonas pelagia</name>
    <dbReference type="NCBI Taxonomy" id="1177826"/>
    <lineage>
        <taxon>Bacteria</taxon>
        <taxon>Pseudomonadati</taxon>
        <taxon>Pseudomonadota</taxon>
        <taxon>Gammaproteobacteria</taxon>
        <taxon>Alteromonadales</taxon>
        <taxon>Ferrimonadaceae</taxon>
        <taxon>Ferrimonas</taxon>
    </lineage>
</organism>